<evidence type="ECO:0000256" key="3">
    <source>
        <dbReference type="ARBA" id="ARBA00022989"/>
    </source>
</evidence>
<dbReference type="InterPro" id="IPR023352">
    <property type="entry name" value="MAPEG-like_dom_sf"/>
</dbReference>
<dbReference type="InterPro" id="IPR001129">
    <property type="entry name" value="Membr-assoc_MAPEG"/>
</dbReference>
<dbReference type="GO" id="GO:0016020">
    <property type="term" value="C:membrane"/>
    <property type="evidence" value="ECO:0007669"/>
    <property type="project" value="UniProtKB-SubCell"/>
</dbReference>
<name>F3L0C5_9GAMM</name>
<protein>
    <submittedName>
        <fullName evidence="5">Uncharacterized protein</fullName>
    </submittedName>
</protein>
<evidence type="ECO:0000313" key="5">
    <source>
        <dbReference type="EMBL" id="EGG30235.1"/>
    </source>
</evidence>
<dbReference type="PANTHER" id="PTHR35371:SF1">
    <property type="entry name" value="BLR7753 PROTEIN"/>
    <property type="match status" value="1"/>
</dbReference>
<dbReference type="OrthoDB" id="7743618at2"/>
<keyword evidence="3" id="KW-1133">Transmembrane helix</keyword>
<dbReference type="Proteomes" id="UP000005615">
    <property type="component" value="Unassembled WGS sequence"/>
</dbReference>
<keyword evidence="4" id="KW-0472">Membrane</keyword>
<evidence type="ECO:0000256" key="2">
    <source>
        <dbReference type="ARBA" id="ARBA00022692"/>
    </source>
</evidence>
<evidence type="ECO:0000256" key="4">
    <source>
        <dbReference type="ARBA" id="ARBA00023136"/>
    </source>
</evidence>
<accession>F3L0C5</accession>
<reference evidence="5 6" key="1">
    <citation type="journal article" date="2011" name="J. Bacteriol.">
        <title>Genome sequence of strain IMCC3088, a proteorhodopsin-containing marine bacterium belonging to the OM60/NOR5 clade.</title>
        <authorList>
            <person name="Jang Y."/>
            <person name="Oh H.M."/>
            <person name="Kang I."/>
            <person name="Lee K."/>
            <person name="Yang S.J."/>
            <person name="Cho J.C."/>
        </authorList>
    </citation>
    <scope>NUCLEOTIDE SEQUENCE [LARGE SCALE GENOMIC DNA]</scope>
    <source>
        <strain evidence="5 6">IMCC3088</strain>
    </source>
</reference>
<comment type="subcellular location">
    <subcellularLocation>
        <location evidence="1">Membrane</location>
    </subcellularLocation>
</comment>
<sequence>MIEIIIYALALALFQLWLLPASTRLDKLDWLLSSRDEPLDVSIIQGRIQRAGNNLQESLAPFLALAIIAHVQNAQLETVAWMWLVARVAYVPCYVFNIKYVRSIIWSVSLGALICMAYRLL</sequence>
<comment type="caution">
    <text evidence="5">The sequence shown here is derived from an EMBL/GenBank/DDBJ whole genome shotgun (WGS) entry which is preliminary data.</text>
</comment>
<dbReference type="SUPFAM" id="SSF161084">
    <property type="entry name" value="MAPEG domain-like"/>
    <property type="match status" value="1"/>
</dbReference>
<dbReference type="Pfam" id="PF01124">
    <property type="entry name" value="MAPEG"/>
    <property type="match status" value="1"/>
</dbReference>
<gene>
    <name evidence="5" type="ORF">IMCC3088_841</name>
</gene>
<keyword evidence="2" id="KW-0812">Transmembrane</keyword>
<evidence type="ECO:0000256" key="1">
    <source>
        <dbReference type="ARBA" id="ARBA00004370"/>
    </source>
</evidence>
<dbReference type="AlphaFoldDB" id="F3L0C5"/>
<evidence type="ECO:0000313" key="6">
    <source>
        <dbReference type="Proteomes" id="UP000005615"/>
    </source>
</evidence>
<dbReference type="PANTHER" id="PTHR35371">
    <property type="entry name" value="INNER MEMBRANE PROTEIN"/>
    <property type="match status" value="1"/>
</dbReference>
<proteinExistence type="predicted"/>
<dbReference type="EMBL" id="AEIG01000020">
    <property type="protein sequence ID" value="EGG30235.1"/>
    <property type="molecule type" value="Genomic_DNA"/>
</dbReference>
<keyword evidence="6" id="KW-1185">Reference proteome</keyword>
<organism evidence="5 6">
    <name type="scientific">Aequoribacter fuscus</name>
    <dbReference type="NCBI Taxonomy" id="2518989"/>
    <lineage>
        <taxon>Bacteria</taxon>
        <taxon>Pseudomonadati</taxon>
        <taxon>Pseudomonadota</taxon>
        <taxon>Gammaproteobacteria</taxon>
        <taxon>Cellvibrionales</taxon>
        <taxon>Halieaceae</taxon>
        <taxon>Aequoribacter</taxon>
    </lineage>
</organism>
<dbReference type="eggNOG" id="COG3686">
    <property type="taxonomic scope" value="Bacteria"/>
</dbReference>
<dbReference type="Gene3D" id="1.20.120.550">
    <property type="entry name" value="Membrane associated eicosanoid/glutathione metabolism-like domain"/>
    <property type="match status" value="1"/>
</dbReference>
<dbReference type="STRING" id="2518989.IMCC3088_841"/>
<dbReference type="RefSeq" id="WP_009575138.1">
    <property type="nucleotide sequence ID" value="NZ_AEIG01000020.1"/>
</dbReference>